<feature type="compositionally biased region" description="Pro residues" evidence="2">
    <location>
        <begin position="112"/>
        <end position="124"/>
    </location>
</feature>
<accession>A0A6V7NPP8</accession>
<dbReference type="AlphaFoldDB" id="A0A6V7NPP8"/>
<dbReference type="InterPro" id="IPR009057">
    <property type="entry name" value="Homeodomain-like_sf"/>
</dbReference>
<dbReference type="InterPro" id="IPR017930">
    <property type="entry name" value="Myb_dom"/>
</dbReference>
<keyword evidence="1" id="KW-0238">DNA-binding</keyword>
<dbReference type="PROSITE" id="PS51294">
    <property type="entry name" value="HTH_MYB"/>
    <property type="match status" value="1"/>
</dbReference>
<gene>
    <name evidence="5" type="ORF">CB5_LOCUS3793</name>
</gene>
<dbReference type="GO" id="GO:0003677">
    <property type="term" value="F:DNA binding"/>
    <property type="evidence" value="ECO:0007669"/>
    <property type="project" value="UniProtKB-KW"/>
</dbReference>
<dbReference type="SUPFAM" id="SSF46689">
    <property type="entry name" value="Homeodomain-like"/>
    <property type="match status" value="1"/>
</dbReference>
<dbReference type="Pfam" id="PF00249">
    <property type="entry name" value="Myb_DNA-binding"/>
    <property type="match status" value="1"/>
</dbReference>
<feature type="region of interest" description="Disordered" evidence="2">
    <location>
        <begin position="105"/>
        <end position="150"/>
    </location>
</feature>
<dbReference type="EMBL" id="LR862141">
    <property type="protein sequence ID" value="CAD1820582.1"/>
    <property type="molecule type" value="Genomic_DNA"/>
</dbReference>
<feature type="domain" description="Myb-like" evidence="3">
    <location>
        <begin position="297"/>
        <end position="352"/>
    </location>
</feature>
<reference evidence="5" key="1">
    <citation type="submission" date="2020-07" db="EMBL/GenBank/DDBJ databases">
        <authorList>
            <person name="Lin J."/>
        </authorList>
    </citation>
    <scope>NUCLEOTIDE SEQUENCE</scope>
</reference>
<protein>
    <submittedName>
        <fullName evidence="5">Uncharacterized protein</fullName>
    </submittedName>
</protein>
<feature type="compositionally biased region" description="Low complexity" evidence="2">
    <location>
        <begin position="140"/>
        <end position="150"/>
    </location>
</feature>
<sequence length="354" mass="38877">MVSSSSSDLTSWWWILDFVLHQPSVPDSVAKCPPSHHPPPRLLRPPPPRIQRHLLLRRLSSTLPLSFTTLRSLDLLHSLVPSLSLAVAYTAVAVDLAAADFAAPSPTSLAPASPPSSAAPPPRGSSPTASGLRGRRWPRPSRIPSSVRGSWIGGTRSAARRWSLGGDEGFGCKVAGGDGPPFLEVAAQVVMGENRALMRERSPLRNGIANESREIKFDSTLTPEVDNVTNALKSSCADLQKVVEDPLPDAVVAADEWNDSIDSLSEKSLSPSNKPYLPTPKSRMVSPLKLVESKKVSKRRKFKRWSLLEEETLRKAVQEHGKGSWKAILNSYADIFEERTEVDLKDKWRNMTRH</sequence>
<dbReference type="CDD" id="cd11660">
    <property type="entry name" value="SANT_TRF"/>
    <property type="match status" value="1"/>
</dbReference>
<evidence type="ECO:0000256" key="1">
    <source>
        <dbReference type="ARBA" id="ARBA00023125"/>
    </source>
</evidence>
<evidence type="ECO:0000259" key="4">
    <source>
        <dbReference type="PROSITE" id="PS51294"/>
    </source>
</evidence>
<name>A0A6V7NPP8_ANACO</name>
<evidence type="ECO:0000256" key="2">
    <source>
        <dbReference type="SAM" id="MobiDB-lite"/>
    </source>
</evidence>
<dbReference type="Gene3D" id="1.10.246.220">
    <property type="match status" value="1"/>
</dbReference>
<organism evidence="5">
    <name type="scientific">Ananas comosus var. bracteatus</name>
    <name type="common">red pineapple</name>
    <dbReference type="NCBI Taxonomy" id="296719"/>
    <lineage>
        <taxon>Eukaryota</taxon>
        <taxon>Viridiplantae</taxon>
        <taxon>Streptophyta</taxon>
        <taxon>Embryophyta</taxon>
        <taxon>Tracheophyta</taxon>
        <taxon>Spermatophyta</taxon>
        <taxon>Magnoliopsida</taxon>
        <taxon>Liliopsida</taxon>
        <taxon>Poales</taxon>
        <taxon>Bromeliaceae</taxon>
        <taxon>Bromelioideae</taxon>
        <taxon>Ananas</taxon>
    </lineage>
</organism>
<dbReference type="PANTHER" id="PTHR46993:SF6">
    <property type="entry name" value="MYB TRANSCRIPTION FACTOR"/>
    <property type="match status" value="1"/>
</dbReference>
<feature type="domain" description="HTH myb-type" evidence="4">
    <location>
        <begin position="297"/>
        <end position="354"/>
    </location>
</feature>
<dbReference type="PROSITE" id="PS50090">
    <property type="entry name" value="MYB_LIKE"/>
    <property type="match status" value="1"/>
</dbReference>
<evidence type="ECO:0000259" key="3">
    <source>
        <dbReference type="PROSITE" id="PS50090"/>
    </source>
</evidence>
<evidence type="ECO:0000313" key="5">
    <source>
        <dbReference type="EMBL" id="CAD1820582.1"/>
    </source>
</evidence>
<proteinExistence type="predicted"/>
<dbReference type="InterPro" id="IPR001005">
    <property type="entry name" value="SANT/Myb"/>
</dbReference>
<dbReference type="SMART" id="SM00717">
    <property type="entry name" value="SANT"/>
    <property type="match status" value="1"/>
</dbReference>
<dbReference type="PANTHER" id="PTHR46993">
    <property type="entry name" value="MYB TRANSCRIPTION FACTOR"/>
    <property type="match status" value="1"/>
</dbReference>